<name>A0A830EI29_9EURY</name>
<dbReference type="EMBL" id="BMOC01000017">
    <property type="protein sequence ID" value="GGJ13735.1"/>
    <property type="molecule type" value="Genomic_DNA"/>
</dbReference>
<evidence type="ECO:0008006" key="4">
    <source>
        <dbReference type="Google" id="ProtNLM"/>
    </source>
</evidence>
<keyword evidence="3" id="KW-1185">Reference proteome</keyword>
<sequence length="133" mass="14240">MRRRSAIRGCLSCLAAALGGCVGRLPRATGPRNPPDPPADQPRETPDRPDLAVETFDFEADDDGALRVFGTVENRGEIQRTGSVRVAVDVEGEEFVRETAVTVDSDAKTEWAVTFGITYDRFAAGGGISVSVE</sequence>
<reference evidence="2" key="1">
    <citation type="journal article" date="2014" name="Int. J. Syst. Evol. Microbiol.">
        <title>Complete genome sequence of Corynebacterium casei LMG S-19264T (=DSM 44701T), isolated from a smear-ripened cheese.</title>
        <authorList>
            <consortium name="US DOE Joint Genome Institute (JGI-PGF)"/>
            <person name="Walter F."/>
            <person name="Albersmeier A."/>
            <person name="Kalinowski J."/>
            <person name="Ruckert C."/>
        </authorList>
    </citation>
    <scope>NUCLEOTIDE SEQUENCE</scope>
    <source>
        <strain evidence="2">JCM 14359</strain>
    </source>
</reference>
<accession>A0A830EI29</accession>
<evidence type="ECO:0000313" key="2">
    <source>
        <dbReference type="EMBL" id="GGJ13735.1"/>
    </source>
</evidence>
<dbReference type="Proteomes" id="UP000653099">
    <property type="component" value="Unassembled WGS sequence"/>
</dbReference>
<protein>
    <recommendedName>
        <fullName evidence="4">Transcriptional initiation protein Tat</fullName>
    </recommendedName>
</protein>
<proteinExistence type="predicted"/>
<evidence type="ECO:0000313" key="3">
    <source>
        <dbReference type="Proteomes" id="UP000653099"/>
    </source>
</evidence>
<organism evidence="2 3">
    <name type="scientific">Halobellus salinus</name>
    <dbReference type="NCBI Taxonomy" id="931585"/>
    <lineage>
        <taxon>Archaea</taxon>
        <taxon>Methanobacteriati</taxon>
        <taxon>Methanobacteriota</taxon>
        <taxon>Stenosarchaea group</taxon>
        <taxon>Halobacteria</taxon>
        <taxon>Halobacteriales</taxon>
        <taxon>Haloferacaceae</taxon>
        <taxon>Halobellus</taxon>
    </lineage>
</organism>
<dbReference type="RefSeq" id="WP_188787823.1">
    <property type="nucleotide sequence ID" value="NZ_BMOC01000017.1"/>
</dbReference>
<feature type="region of interest" description="Disordered" evidence="1">
    <location>
        <begin position="23"/>
        <end position="49"/>
    </location>
</feature>
<comment type="caution">
    <text evidence="2">The sequence shown here is derived from an EMBL/GenBank/DDBJ whole genome shotgun (WGS) entry which is preliminary data.</text>
</comment>
<dbReference type="AlphaFoldDB" id="A0A830EI29"/>
<evidence type="ECO:0000256" key="1">
    <source>
        <dbReference type="SAM" id="MobiDB-lite"/>
    </source>
</evidence>
<gene>
    <name evidence="2" type="ORF">GCM10008995_24520</name>
</gene>
<dbReference type="OrthoDB" id="307397at2157"/>
<reference evidence="2" key="2">
    <citation type="submission" date="2020-09" db="EMBL/GenBank/DDBJ databases">
        <authorList>
            <person name="Sun Q."/>
            <person name="Ohkuma M."/>
        </authorList>
    </citation>
    <scope>NUCLEOTIDE SEQUENCE</scope>
    <source>
        <strain evidence="2">JCM 14359</strain>
    </source>
</reference>
<dbReference type="PROSITE" id="PS51257">
    <property type="entry name" value="PROKAR_LIPOPROTEIN"/>
    <property type="match status" value="1"/>
</dbReference>